<dbReference type="Pfam" id="PF00011">
    <property type="entry name" value="HSP20"/>
    <property type="match status" value="1"/>
</dbReference>
<feature type="domain" description="SHSP" evidence="3">
    <location>
        <begin position="24"/>
        <end position="133"/>
    </location>
</feature>
<dbReference type="SUPFAM" id="SSF49764">
    <property type="entry name" value="HSP20-like chaperones"/>
    <property type="match status" value="1"/>
</dbReference>
<organism evidence="4">
    <name type="scientific">uncultured Acetobacteraceae bacterium</name>
    <dbReference type="NCBI Taxonomy" id="169975"/>
    <lineage>
        <taxon>Bacteria</taxon>
        <taxon>Pseudomonadati</taxon>
        <taxon>Pseudomonadota</taxon>
        <taxon>Alphaproteobacteria</taxon>
        <taxon>Acetobacterales</taxon>
        <taxon>Acetobacteraceae</taxon>
        <taxon>environmental samples</taxon>
    </lineage>
</organism>
<gene>
    <name evidence="4" type="ORF">AVDCRST_MAG08-3500</name>
</gene>
<evidence type="ECO:0000256" key="2">
    <source>
        <dbReference type="RuleBase" id="RU003616"/>
    </source>
</evidence>
<protein>
    <recommendedName>
        <fullName evidence="3">SHSP domain-containing protein</fullName>
    </recommendedName>
</protein>
<comment type="similarity">
    <text evidence="1 2">Belongs to the small heat shock protein (HSP20) family.</text>
</comment>
<evidence type="ECO:0000313" key="4">
    <source>
        <dbReference type="EMBL" id="CAA9276989.1"/>
    </source>
</evidence>
<name>A0A6J4JET7_9PROT</name>
<dbReference type="PANTHER" id="PTHR11527">
    <property type="entry name" value="HEAT-SHOCK PROTEIN 20 FAMILY MEMBER"/>
    <property type="match status" value="1"/>
</dbReference>
<dbReference type="InterPro" id="IPR008978">
    <property type="entry name" value="HSP20-like_chaperone"/>
</dbReference>
<dbReference type="InterPro" id="IPR002068">
    <property type="entry name" value="A-crystallin/Hsp20_dom"/>
</dbReference>
<dbReference type="CDD" id="cd06464">
    <property type="entry name" value="ACD_sHsps-like"/>
    <property type="match status" value="1"/>
</dbReference>
<evidence type="ECO:0000256" key="1">
    <source>
        <dbReference type="PROSITE-ProRule" id="PRU00285"/>
    </source>
</evidence>
<accession>A0A6J4JET7</accession>
<proteinExistence type="inferred from homology"/>
<evidence type="ECO:0000259" key="3">
    <source>
        <dbReference type="PROSITE" id="PS01031"/>
    </source>
</evidence>
<sequence length="133" mass="15118">MADQQQELAVREKRELSTKEEKTIPGRFYVPQTDVYETEEALTIVMEMPGVGREEVEIELKDDVLRVEGKIDFAKYGGMEPVYTEYNVGHWARSFSLSDKVDRERIGAQLEDGVLTLTLPKTAEAKPRRIAVG</sequence>
<dbReference type="InterPro" id="IPR031107">
    <property type="entry name" value="Small_HSP"/>
</dbReference>
<dbReference type="EMBL" id="CADCTG010000263">
    <property type="protein sequence ID" value="CAA9276989.1"/>
    <property type="molecule type" value="Genomic_DNA"/>
</dbReference>
<reference evidence="4" key="1">
    <citation type="submission" date="2020-02" db="EMBL/GenBank/DDBJ databases">
        <authorList>
            <person name="Meier V. D."/>
        </authorList>
    </citation>
    <scope>NUCLEOTIDE SEQUENCE</scope>
    <source>
        <strain evidence="4">AVDCRST_MAG08</strain>
    </source>
</reference>
<dbReference type="Gene3D" id="2.60.40.790">
    <property type="match status" value="1"/>
</dbReference>
<dbReference type="PROSITE" id="PS01031">
    <property type="entry name" value="SHSP"/>
    <property type="match status" value="1"/>
</dbReference>
<dbReference type="AlphaFoldDB" id="A0A6J4JET7"/>